<dbReference type="NCBIfam" id="TIGR00444">
    <property type="entry name" value="mazG"/>
    <property type="match status" value="1"/>
</dbReference>
<dbReference type="GO" id="GO:0008168">
    <property type="term" value="F:methyltransferase activity"/>
    <property type="evidence" value="ECO:0007669"/>
    <property type="project" value="InterPro"/>
</dbReference>
<dbReference type="CDD" id="cd11529">
    <property type="entry name" value="NTP-PPase_MazG_Cterm"/>
    <property type="match status" value="1"/>
</dbReference>
<dbReference type="EC" id="3.6.1.9" evidence="2"/>
<dbReference type="GO" id="GO:0046061">
    <property type="term" value="P:dATP catabolic process"/>
    <property type="evidence" value="ECO:0007669"/>
    <property type="project" value="TreeGrafter"/>
</dbReference>
<dbReference type="PANTHER" id="PTHR30522">
    <property type="entry name" value="NUCLEOSIDE TRIPHOSPHATE PYROPHOSPHOHYDROLASE"/>
    <property type="match status" value="1"/>
</dbReference>
<dbReference type="SUPFAM" id="SSF53790">
    <property type="entry name" value="Tetrapyrrole methylase"/>
    <property type="match status" value="1"/>
</dbReference>
<feature type="domain" description="NTP pyrophosphohydrolase MazG-like" evidence="1">
    <location>
        <begin position="230"/>
        <end position="303"/>
    </location>
</feature>
<accession>A0A9D1J8F5</accession>
<dbReference type="InterPro" id="IPR011551">
    <property type="entry name" value="NTP_PyrPHydrolase_MazG"/>
</dbReference>
<dbReference type="GO" id="GO:0046052">
    <property type="term" value="P:UTP catabolic process"/>
    <property type="evidence" value="ECO:0007669"/>
    <property type="project" value="TreeGrafter"/>
</dbReference>
<gene>
    <name evidence="2" type="primary">mazG</name>
    <name evidence="2" type="ORF">IAC95_03040</name>
</gene>
<dbReference type="PANTHER" id="PTHR30522:SF0">
    <property type="entry name" value="NUCLEOSIDE TRIPHOSPHATE PYROPHOSPHOHYDROLASE"/>
    <property type="match status" value="1"/>
</dbReference>
<evidence type="ECO:0000259" key="1">
    <source>
        <dbReference type="Pfam" id="PF03819"/>
    </source>
</evidence>
<reference evidence="2" key="1">
    <citation type="submission" date="2020-10" db="EMBL/GenBank/DDBJ databases">
        <authorList>
            <person name="Gilroy R."/>
        </authorList>
    </citation>
    <scope>NUCLEOTIDE SEQUENCE</scope>
    <source>
        <strain evidence="2">CHK121-14286</strain>
    </source>
</reference>
<dbReference type="Gene3D" id="1.10.287.1080">
    <property type="entry name" value="MazG-like"/>
    <property type="match status" value="2"/>
</dbReference>
<dbReference type="GO" id="GO:0047429">
    <property type="term" value="F:nucleoside triphosphate diphosphatase activity"/>
    <property type="evidence" value="ECO:0007669"/>
    <property type="project" value="UniProtKB-EC"/>
</dbReference>
<dbReference type="FunFam" id="1.10.287.1080:FF:000001">
    <property type="entry name" value="Nucleoside triphosphate pyrophosphohydrolase"/>
    <property type="match status" value="1"/>
</dbReference>
<dbReference type="InterPro" id="IPR048011">
    <property type="entry name" value="NTP-PPase_MazG-like_C"/>
</dbReference>
<protein>
    <submittedName>
        <fullName evidence="2">Nucleoside triphosphate pyrophosphohydrolase</fullName>
        <ecNumber evidence="2">3.6.1.9</ecNumber>
    </submittedName>
</protein>
<dbReference type="Pfam" id="PF03819">
    <property type="entry name" value="MazG"/>
    <property type="match status" value="1"/>
</dbReference>
<dbReference type="InterPro" id="IPR004518">
    <property type="entry name" value="MazG-like_dom"/>
</dbReference>
<sequence>MITVVGMGRRCGDLTADGAETIRNADVVVVKSQLTHVAEAVQTLRNDAVYCDDLYCRAQDFDQLNNLILQRLQSFGKRKVAFCVVGDGRDDTTAQLLTDAKHVDGVGLQTALLTDCSGVRMYTAQEFCAEKYVLPLPTVVKSVDDKFVASQVQLKLLQAFDHDTEVLFSCGKPLKKIPLESLCKQRFNYATTIYISPKPLTDRQVFGYYDAVEVLSVLRGENGCPWDRAQTHLSISKNAIEEAYELVNAMQKEDNDNVVEELGDLLMQVLFHIEIAEDDGEFEPSAVYTALCRKLIDRHPHVFGSVQAQTAEESLDVWNSQKLKEHKIKNTAQNVLDVPFGMSALLRCQKVQSRASKGGYDFENISQAVDKVAEETREFLQASPAEREMEGGDLLFAVVNLLRLCEVDSETALLVSTQKFCDRVAECEKLLAQRNCTLKDLSASQFDEIWQEAKHNVR</sequence>
<dbReference type="InterPro" id="IPR048015">
    <property type="entry name" value="NTP-PPase_MazG-like_N"/>
</dbReference>
<proteinExistence type="predicted"/>
<evidence type="ECO:0000313" key="2">
    <source>
        <dbReference type="EMBL" id="HIR65842.1"/>
    </source>
</evidence>
<dbReference type="Proteomes" id="UP000824200">
    <property type="component" value="Unassembled WGS sequence"/>
</dbReference>
<comment type="caution">
    <text evidence="2">The sequence shown here is derived from an EMBL/GenBank/DDBJ whole genome shotgun (WGS) entry which is preliminary data.</text>
</comment>
<dbReference type="InterPro" id="IPR035996">
    <property type="entry name" value="4pyrrol_Methylase_sf"/>
</dbReference>
<dbReference type="InterPro" id="IPR014777">
    <property type="entry name" value="4pyrrole_Mease_sub1"/>
</dbReference>
<organism evidence="2 3">
    <name type="scientific">Candidatus Fimimonas gallinarum</name>
    <dbReference type="NCBI Taxonomy" id="2840821"/>
    <lineage>
        <taxon>Bacteria</taxon>
        <taxon>Pseudomonadati</taxon>
        <taxon>Myxococcota</taxon>
        <taxon>Myxococcia</taxon>
        <taxon>Myxococcales</taxon>
        <taxon>Cystobacterineae</taxon>
        <taxon>Myxococcaceae</taxon>
        <taxon>Myxococcaceae incertae sedis</taxon>
        <taxon>Candidatus Fimimonas</taxon>
    </lineage>
</organism>
<dbReference type="NCBIfam" id="NF007113">
    <property type="entry name" value="PRK09562.1"/>
    <property type="match status" value="1"/>
</dbReference>
<keyword evidence="2" id="KW-0378">Hydrolase</keyword>
<evidence type="ECO:0000313" key="3">
    <source>
        <dbReference type="Proteomes" id="UP000824200"/>
    </source>
</evidence>
<dbReference type="SUPFAM" id="SSF101386">
    <property type="entry name" value="all-alpha NTP pyrophosphatases"/>
    <property type="match status" value="2"/>
</dbReference>
<dbReference type="GO" id="GO:0046081">
    <property type="term" value="P:dUTP catabolic process"/>
    <property type="evidence" value="ECO:0007669"/>
    <property type="project" value="TreeGrafter"/>
</dbReference>
<name>A0A9D1J8F5_9BACT</name>
<dbReference type="AlphaFoldDB" id="A0A9D1J8F5"/>
<dbReference type="Gene3D" id="3.40.1010.10">
    <property type="entry name" value="Cobalt-precorrin-4 Transmethylase, Domain 1"/>
    <property type="match status" value="1"/>
</dbReference>
<dbReference type="GO" id="GO:0006203">
    <property type="term" value="P:dGTP catabolic process"/>
    <property type="evidence" value="ECO:0007669"/>
    <property type="project" value="TreeGrafter"/>
</dbReference>
<dbReference type="GO" id="GO:0046076">
    <property type="term" value="P:dTTP catabolic process"/>
    <property type="evidence" value="ECO:0007669"/>
    <property type="project" value="TreeGrafter"/>
</dbReference>
<dbReference type="GO" id="GO:0006950">
    <property type="term" value="P:response to stress"/>
    <property type="evidence" value="ECO:0007669"/>
    <property type="project" value="UniProtKB-ARBA"/>
</dbReference>
<reference evidence="2" key="2">
    <citation type="journal article" date="2021" name="PeerJ">
        <title>Extensive microbial diversity within the chicken gut microbiome revealed by metagenomics and culture.</title>
        <authorList>
            <person name="Gilroy R."/>
            <person name="Ravi A."/>
            <person name="Getino M."/>
            <person name="Pursley I."/>
            <person name="Horton D.L."/>
            <person name="Alikhan N.F."/>
            <person name="Baker D."/>
            <person name="Gharbi K."/>
            <person name="Hall N."/>
            <person name="Watson M."/>
            <person name="Adriaenssens E.M."/>
            <person name="Foster-Nyarko E."/>
            <person name="Jarju S."/>
            <person name="Secka A."/>
            <person name="Antonio M."/>
            <person name="Oren A."/>
            <person name="Chaudhuri R.R."/>
            <person name="La Ragione R."/>
            <person name="Hildebrand F."/>
            <person name="Pallen M.J."/>
        </authorList>
    </citation>
    <scope>NUCLEOTIDE SEQUENCE</scope>
    <source>
        <strain evidence="2">CHK121-14286</strain>
    </source>
</reference>
<dbReference type="GO" id="GO:0046047">
    <property type="term" value="P:TTP catabolic process"/>
    <property type="evidence" value="ECO:0007669"/>
    <property type="project" value="TreeGrafter"/>
</dbReference>
<dbReference type="CDD" id="cd11528">
    <property type="entry name" value="NTP-PPase_MazG_Nterm"/>
    <property type="match status" value="1"/>
</dbReference>
<dbReference type="EMBL" id="DVHL01000027">
    <property type="protein sequence ID" value="HIR65842.1"/>
    <property type="molecule type" value="Genomic_DNA"/>
</dbReference>